<evidence type="ECO:0000313" key="4">
    <source>
        <dbReference type="Proteomes" id="UP001162131"/>
    </source>
</evidence>
<dbReference type="AlphaFoldDB" id="A0AAU9K2X5"/>
<organism evidence="3 4">
    <name type="scientific">Blepharisma stoltei</name>
    <dbReference type="NCBI Taxonomy" id="1481888"/>
    <lineage>
        <taxon>Eukaryota</taxon>
        <taxon>Sar</taxon>
        <taxon>Alveolata</taxon>
        <taxon>Ciliophora</taxon>
        <taxon>Postciliodesmatophora</taxon>
        <taxon>Heterotrichea</taxon>
        <taxon>Heterotrichida</taxon>
        <taxon>Blepharismidae</taxon>
        <taxon>Blepharisma</taxon>
    </lineage>
</organism>
<evidence type="ECO:0000313" key="3">
    <source>
        <dbReference type="EMBL" id="CAG9333408.1"/>
    </source>
</evidence>
<feature type="region of interest" description="Disordered" evidence="2">
    <location>
        <begin position="1"/>
        <end position="27"/>
    </location>
</feature>
<evidence type="ECO:0000256" key="1">
    <source>
        <dbReference type="SAM" id="Coils"/>
    </source>
</evidence>
<comment type="caution">
    <text evidence="3">The sequence shown here is derived from an EMBL/GenBank/DDBJ whole genome shotgun (WGS) entry which is preliminary data.</text>
</comment>
<feature type="coiled-coil region" evidence="1">
    <location>
        <begin position="150"/>
        <end position="205"/>
    </location>
</feature>
<keyword evidence="1" id="KW-0175">Coiled coil</keyword>
<evidence type="ECO:0000256" key="2">
    <source>
        <dbReference type="SAM" id="MobiDB-lite"/>
    </source>
</evidence>
<dbReference type="EMBL" id="CAJZBQ010000056">
    <property type="protein sequence ID" value="CAG9333408.1"/>
    <property type="molecule type" value="Genomic_DNA"/>
</dbReference>
<feature type="coiled-coil region" evidence="1">
    <location>
        <begin position="244"/>
        <end position="278"/>
    </location>
</feature>
<dbReference type="Proteomes" id="UP001162131">
    <property type="component" value="Unassembled WGS sequence"/>
</dbReference>
<name>A0AAU9K2X5_9CILI</name>
<protein>
    <submittedName>
        <fullName evidence="3">Uncharacterized protein</fullName>
    </submittedName>
</protein>
<sequence length="510" mass="59352">MRAQTSNTSAKSSHSLGSTLAWSRQESPNAIKKSESIVKVPKIFEKRHPRKASCSFEVNEKEEVFKLNSFGLNTPHDPIRAAYENPGQLNLTFSNKNLLQENILRRHPLPAHNRSFSEAKILPNAKHIRLLKVEQWKIHKEKSLKSKLYEDILNSNYRDTEENLKKLQDERYELRSEFTQLKEELNDALNDLREIKENIKSQESLEKARQVKRPYQFFKKFTIPKQIESKENLLKKESEILSLVNTISQEIEKQTKNLEDVDKEVKTVKNKLKKINKERVSHYFELLSEGKDTRTDGLWWIIKVLWDLNQELTPENFPDFLDQKTIVCLVDLAQISFDIDKLQGCFLNPSSSTTKSSKNITTRWNNIKSRLFKLSKNIEIQKPISQWDKQKKTNVTVWAPLSPTLSSPGAEESEDLKDMKTIEAQISYLKAQMSYLQLQEMKRLVSECSINNYEKTHNTSLRDLISTIVGISNVDKFMPSLFNEQKSLLSKLKYTKTFSFTSKNSIPFNM</sequence>
<accession>A0AAU9K2X5</accession>
<proteinExistence type="predicted"/>
<keyword evidence="4" id="KW-1185">Reference proteome</keyword>
<reference evidence="3" key="1">
    <citation type="submission" date="2021-09" db="EMBL/GenBank/DDBJ databases">
        <authorList>
            <consortium name="AG Swart"/>
            <person name="Singh M."/>
            <person name="Singh A."/>
            <person name="Seah K."/>
            <person name="Emmerich C."/>
        </authorList>
    </citation>
    <scope>NUCLEOTIDE SEQUENCE</scope>
    <source>
        <strain evidence="3">ATCC30299</strain>
    </source>
</reference>
<gene>
    <name evidence="3" type="ORF">BSTOLATCC_MIC58221</name>
</gene>